<protein>
    <submittedName>
        <fullName evidence="1">Uncharacterized protein</fullName>
    </submittedName>
</protein>
<organism evidence="1 2">
    <name type="scientific">Glomerella acutata</name>
    <name type="common">Colletotrichum acutatum</name>
    <dbReference type="NCBI Taxonomy" id="27357"/>
    <lineage>
        <taxon>Eukaryota</taxon>
        <taxon>Fungi</taxon>
        <taxon>Dikarya</taxon>
        <taxon>Ascomycota</taxon>
        <taxon>Pezizomycotina</taxon>
        <taxon>Sordariomycetes</taxon>
        <taxon>Hypocreomycetidae</taxon>
        <taxon>Glomerellales</taxon>
        <taxon>Glomerellaceae</taxon>
        <taxon>Colletotrichum</taxon>
        <taxon>Colletotrichum acutatum species complex</taxon>
    </lineage>
</organism>
<dbReference type="GeneID" id="85385663"/>
<dbReference type="RefSeq" id="XP_060357438.1">
    <property type="nucleotide sequence ID" value="XM_060501764.1"/>
</dbReference>
<evidence type="ECO:0000313" key="2">
    <source>
        <dbReference type="Proteomes" id="UP001244207"/>
    </source>
</evidence>
<sequence>MNRAPIIVPIWEPVAPISLQRFPITVPIWQSTPVPSNKPYQHSQINAEHIADIAGKLCQAARSPRVVDVTYYVGLWEELHDCHWNYMRRQNTEESIQCWPEYIKAKFGNRTDAVLEMIYRDHVNAVKSSSEWKLLIRFDRVRGWLGLSGPSMFLQLGPEVAISSKALKIILKLLNHPNAPNFSGAEILAEMYHVMMQRNKMSDTSTYPALRDVQQAQAVILRHYRS</sequence>
<reference evidence="1" key="1">
    <citation type="submission" date="2021-12" db="EMBL/GenBank/DDBJ databases">
        <title>Comparative genomics, transcriptomics and evolutionary studies reveal genomic signatures of adaptation to plant cell wall in hemibiotrophic fungi.</title>
        <authorList>
            <consortium name="DOE Joint Genome Institute"/>
            <person name="Baroncelli R."/>
            <person name="Diaz J.F."/>
            <person name="Benocci T."/>
            <person name="Peng M."/>
            <person name="Battaglia E."/>
            <person name="Haridas S."/>
            <person name="Andreopoulos W."/>
            <person name="Labutti K."/>
            <person name="Pangilinan J."/>
            <person name="Floch G.L."/>
            <person name="Makela M.R."/>
            <person name="Henrissat B."/>
            <person name="Grigoriev I.V."/>
            <person name="Crouch J.A."/>
            <person name="De Vries R.P."/>
            <person name="Sukno S.A."/>
            <person name="Thon M.R."/>
        </authorList>
    </citation>
    <scope>NUCLEOTIDE SEQUENCE</scope>
    <source>
        <strain evidence="1">CBS 112980</strain>
    </source>
</reference>
<keyword evidence="2" id="KW-1185">Reference proteome</keyword>
<dbReference type="AlphaFoldDB" id="A0AAD8U6V8"/>
<accession>A0AAD8U6V8</accession>
<comment type="caution">
    <text evidence="1">The sequence shown here is derived from an EMBL/GenBank/DDBJ whole genome shotgun (WGS) entry which is preliminary data.</text>
</comment>
<proteinExistence type="predicted"/>
<dbReference type="EMBL" id="JAHMHS010000263">
    <property type="protein sequence ID" value="KAK1704426.1"/>
    <property type="molecule type" value="Genomic_DNA"/>
</dbReference>
<dbReference type="Proteomes" id="UP001244207">
    <property type="component" value="Unassembled WGS sequence"/>
</dbReference>
<gene>
    <name evidence="1" type="ORF">BDZ83DRAFT_224868</name>
</gene>
<evidence type="ECO:0000313" key="1">
    <source>
        <dbReference type="EMBL" id="KAK1704426.1"/>
    </source>
</evidence>
<name>A0AAD8U6V8_GLOAC</name>